<organism evidence="2 3">
    <name type="scientific">Anopheles quadriannulatus</name>
    <name type="common">Mosquito</name>
    <dbReference type="NCBI Taxonomy" id="34691"/>
    <lineage>
        <taxon>Eukaryota</taxon>
        <taxon>Metazoa</taxon>
        <taxon>Ecdysozoa</taxon>
        <taxon>Arthropoda</taxon>
        <taxon>Hexapoda</taxon>
        <taxon>Insecta</taxon>
        <taxon>Pterygota</taxon>
        <taxon>Neoptera</taxon>
        <taxon>Endopterygota</taxon>
        <taxon>Diptera</taxon>
        <taxon>Nematocera</taxon>
        <taxon>Culicoidea</taxon>
        <taxon>Culicidae</taxon>
        <taxon>Anophelinae</taxon>
        <taxon>Anopheles</taxon>
    </lineage>
</organism>
<evidence type="ECO:0000313" key="2">
    <source>
        <dbReference type="EnsemblMetazoa" id="AQUA001783-PA"/>
    </source>
</evidence>
<evidence type="ECO:0000313" key="3">
    <source>
        <dbReference type="Proteomes" id="UP000076407"/>
    </source>
</evidence>
<feature type="region of interest" description="Disordered" evidence="1">
    <location>
        <begin position="1"/>
        <end position="53"/>
    </location>
</feature>
<proteinExistence type="predicted"/>
<keyword evidence="3" id="KW-1185">Reference proteome</keyword>
<dbReference type="EnsemblMetazoa" id="AQUA001783-RA">
    <property type="protein sequence ID" value="AQUA001783-PA"/>
    <property type="gene ID" value="AQUA001783"/>
</dbReference>
<evidence type="ECO:0000256" key="1">
    <source>
        <dbReference type="SAM" id="MobiDB-lite"/>
    </source>
</evidence>
<protein>
    <recommendedName>
        <fullName evidence="4">Pre-C2HC domain-containing protein</fullName>
    </recommendedName>
</protein>
<dbReference type="VEuPathDB" id="VectorBase:AQUA001783"/>
<dbReference type="Proteomes" id="UP000076407">
    <property type="component" value="Unassembled WGS sequence"/>
</dbReference>
<reference evidence="2" key="1">
    <citation type="submission" date="2020-05" db="UniProtKB">
        <authorList>
            <consortium name="EnsemblMetazoa"/>
        </authorList>
    </citation>
    <scope>IDENTIFICATION</scope>
    <source>
        <strain evidence="2">SANGQUA</strain>
    </source>
</reference>
<accession>A0A182WW77</accession>
<sequence>MSLAQFQQMDQCAEPGRAPAVSGNDSHNLPNNDEEAPSGSQPTQRQEGSKMDRLPAIVVKGTSLEYVRQLIAATGVIHYTTNATTNAITVFVTNAKDFKAIFDTFKQHRINCFTHQLPEARTTKVMVRGLPETDVEDIAEALAEFNIRPITIKTIRMPPQQFHRQTKYLLHFPKESITLDELRQVRHVNHHRVYFDLYLRQRVTRQCQNCQKYGHGKANCFRTPKCVKCAGAHASSMCPRSKTTTNPSGRLATPDLRCANCGDRHTANFHGCPARRAIKPAERTKQIPGPSFQLVDECFPSLPKPKT</sequence>
<dbReference type="STRING" id="34691.A0A182WW77"/>
<dbReference type="AlphaFoldDB" id="A0A182WW77"/>
<evidence type="ECO:0008006" key="4">
    <source>
        <dbReference type="Google" id="ProtNLM"/>
    </source>
</evidence>
<name>A0A182WW77_ANOQN</name>
<feature type="compositionally biased region" description="Polar residues" evidence="1">
    <location>
        <begin position="1"/>
        <end position="10"/>
    </location>
</feature>